<feature type="chain" id="PRO_5005462019" description="Cholesterol oxidase" evidence="16">
    <location>
        <begin position="29"/>
        <end position="535"/>
    </location>
</feature>
<evidence type="ECO:0000259" key="17">
    <source>
        <dbReference type="Pfam" id="PF00732"/>
    </source>
</evidence>
<evidence type="ECO:0000256" key="13">
    <source>
        <dbReference type="ARBA" id="ARBA00049723"/>
    </source>
</evidence>
<dbReference type="PANTHER" id="PTHR47470">
    <property type="entry name" value="CHOLESTEROL OXIDASE"/>
    <property type="match status" value="1"/>
</dbReference>
<proteinExistence type="inferred from homology"/>
<dbReference type="STRING" id="571913.VV02_20905"/>
<keyword evidence="20" id="KW-1185">Reference proteome</keyword>
<name>A0A0K1JLZ8_9MICO</name>
<keyword evidence="3" id="KW-0153">Cholesterol metabolism</keyword>
<dbReference type="PANTHER" id="PTHR47470:SF1">
    <property type="entry name" value="FAD-DEPENDENT OXIDOREDUCTASE 2 FAD BINDING DOMAIN-CONTAINING PROTEIN"/>
    <property type="match status" value="1"/>
</dbReference>
<dbReference type="Gene3D" id="3.50.50.60">
    <property type="entry name" value="FAD/NAD(P)-binding domain"/>
    <property type="match status" value="1"/>
</dbReference>
<evidence type="ECO:0000256" key="16">
    <source>
        <dbReference type="SAM" id="SignalP"/>
    </source>
</evidence>
<dbReference type="SUPFAM" id="SSF51905">
    <property type="entry name" value="FAD/NAD(P)-binding domain"/>
    <property type="match status" value="1"/>
</dbReference>
<evidence type="ECO:0000256" key="5">
    <source>
        <dbReference type="ARBA" id="ARBA00022827"/>
    </source>
</evidence>
<dbReference type="Gene3D" id="3.30.410.10">
    <property type="entry name" value="Cholesterol Oxidase, domain 2"/>
    <property type="match status" value="1"/>
</dbReference>
<keyword evidence="10" id="KW-0413">Isomerase</keyword>
<dbReference type="Pfam" id="PF22500">
    <property type="entry name" value="GMC_oxred_C_1st"/>
    <property type="match status" value="1"/>
</dbReference>
<dbReference type="SUPFAM" id="SSF54373">
    <property type="entry name" value="FAD-linked reductases, C-terminal domain"/>
    <property type="match status" value="1"/>
</dbReference>
<organism evidence="19 20">
    <name type="scientific">Luteipulveratus mongoliensis</name>
    <dbReference type="NCBI Taxonomy" id="571913"/>
    <lineage>
        <taxon>Bacteria</taxon>
        <taxon>Bacillati</taxon>
        <taxon>Actinomycetota</taxon>
        <taxon>Actinomycetes</taxon>
        <taxon>Micrococcales</taxon>
        <taxon>Dermacoccaceae</taxon>
        <taxon>Luteipulveratus</taxon>
    </lineage>
</organism>
<dbReference type="GO" id="GO:0050660">
    <property type="term" value="F:flavin adenine dinucleotide binding"/>
    <property type="evidence" value="ECO:0007669"/>
    <property type="project" value="InterPro"/>
</dbReference>
<keyword evidence="16" id="KW-0732">Signal</keyword>
<comment type="cofactor">
    <cofactor evidence="1">
        <name>FAD</name>
        <dbReference type="ChEBI" id="CHEBI:57692"/>
    </cofactor>
</comment>
<evidence type="ECO:0000256" key="12">
    <source>
        <dbReference type="ARBA" id="ARBA00049645"/>
    </source>
</evidence>
<dbReference type="AlphaFoldDB" id="A0A0K1JLZ8"/>
<dbReference type="InterPro" id="IPR036188">
    <property type="entry name" value="FAD/NAD-bd_sf"/>
</dbReference>
<dbReference type="EC" id="1.1.3.6" evidence="13"/>
<dbReference type="GO" id="GO:0008203">
    <property type="term" value="P:cholesterol metabolic process"/>
    <property type="evidence" value="ECO:0007669"/>
    <property type="project" value="UniProtKB-KW"/>
</dbReference>
<evidence type="ECO:0000256" key="3">
    <source>
        <dbReference type="ARBA" id="ARBA00022548"/>
    </source>
</evidence>
<comment type="pathway">
    <text evidence="12">Steroid metabolism; cholesterol degradation.</text>
</comment>
<dbReference type="GO" id="GO:0016995">
    <property type="term" value="F:cholesterol oxidase activity"/>
    <property type="evidence" value="ECO:0007669"/>
    <property type="project" value="UniProtKB-EC"/>
</dbReference>
<dbReference type="InterPro" id="IPR052542">
    <property type="entry name" value="Cholesterol_Oxidase"/>
</dbReference>
<evidence type="ECO:0000256" key="4">
    <source>
        <dbReference type="ARBA" id="ARBA00022630"/>
    </source>
</evidence>
<dbReference type="Pfam" id="PF00732">
    <property type="entry name" value="GMC_oxred_N"/>
    <property type="match status" value="1"/>
</dbReference>
<evidence type="ECO:0000256" key="2">
    <source>
        <dbReference type="ARBA" id="ARBA00010790"/>
    </source>
</evidence>
<keyword evidence="4" id="KW-0285">Flavoprotein</keyword>
<evidence type="ECO:0000256" key="6">
    <source>
        <dbReference type="ARBA" id="ARBA00023002"/>
    </source>
</evidence>
<keyword evidence="6" id="KW-0560">Oxidoreductase</keyword>
<dbReference type="EMBL" id="CP011112">
    <property type="protein sequence ID" value="AKU17731.1"/>
    <property type="molecule type" value="Genomic_DNA"/>
</dbReference>
<keyword evidence="7" id="KW-0443">Lipid metabolism</keyword>
<keyword evidence="9" id="KW-0753">Steroid metabolism</keyword>
<feature type="signal peptide" evidence="16">
    <location>
        <begin position="1"/>
        <end position="28"/>
    </location>
</feature>
<keyword evidence="5" id="KW-0274">FAD</keyword>
<evidence type="ECO:0000256" key="15">
    <source>
        <dbReference type="ARBA" id="ARBA00049778"/>
    </source>
</evidence>
<sequence length="535" mass="56529">MSTITRRSVLGAAAGTAAAVLATGPARAAQSSVRVAQPSGRRIAIIGSGYGGAVAARRLAEAGYSADLIEMGMDWERAAPVNGSVFTKMTAPSARSMWFQDHTEVPFSTILGIPTSMPIKKGAGALGIERFAHMKVYVGHGLGGGSLVNGAMAVTPRRSFFEQVLPQVDAEEMYATYFPRANSALHVAPPTQQMLDSKWYGFTKVAREQAARAGFTTTQVPSVYDWSYMAQEAAGEVPKSGLDQEILYGNNHGKQDLTKTYLKAALATGRITPIVMTEVTDLARRSDGSYRLSLRTINFDGDVVSTRTAVYDRVVLAAGSVGTARLLQRAQALGTLSGLSPAVGQQWGPNGNLMVARYLGLTPTGFSQSCMPAMGVNAWDDGPGSVFAEIAPLPLGIETFTSNYLAVTNNPNFGTFGWDSSSASLTLDWDSAKAAPGVAAAKAVMDKINRANGTCYRHDLFEGGKAFADYFSYHPLGGAVLGEATDLSGELKGAPGVFVMDGSLIPAKIGVNPFVTITALAERNIDRLLAAKRFA</sequence>
<dbReference type="GO" id="GO:0004769">
    <property type="term" value="F:steroid Delta-isomerase activity"/>
    <property type="evidence" value="ECO:0007669"/>
    <property type="project" value="UniProtKB-EC"/>
</dbReference>
<keyword evidence="8" id="KW-1207">Sterol metabolism</keyword>
<dbReference type="KEGG" id="lmoi:VV02_20905"/>
<evidence type="ECO:0000256" key="1">
    <source>
        <dbReference type="ARBA" id="ARBA00001974"/>
    </source>
</evidence>
<gene>
    <name evidence="19" type="ORF">VV02_20905</name>
</gene>
<evidence type="ECO:0000313" key="20">
    <source>
        <dbReference type="Proteomes" id="UP000066480"/>
    </source>
</evidence>
<comment type="similarity">
    <text evidence="2">Belongs to the GMC oxidoreductase family.</text>
</comment>
<reference evidence="19 20" key="1">
    <citation type="submission" date="2015-03" db="EMBL/GenBank/DDBJ databases">
        <title>Luteipulveratus halotolerans sp. nov., a novel actinobacterium (Dermacoccaceae) from Sarawak, Malaysia.</title>
        <authorList>
            <person name="Juboi H."/>
            <person name="Basik A."/>
            <person name="Shamsul S.S."/>
            <person name="Arnold P."/>
            <person name="Schmitt E.K."/>
            <person name="Sanglier J.-J."/>
            <person name="Yeo T."/>
        </authorList>
    </citation>
    <scope>NUCLEOTIDE SEQUENCE [LARGE SCALE GENOMIC DNA]</scope>
    <source>
        <strain evidence="19 20">MN07-A0370</strain>
    </source>
</reference>
<dbReference type="InterPro" id="IPR007867">
    <property type="entry name" value="GMC_OxRtase_C"/>
</dbReference>
<dbReference type="Pfam" id="PF05199">
    <property type="entry name" value="GMC_oxred_C"/>
    <property type="match status" value="1"/>
</dbReference>
<dbReference type="RefSeq" id="WP_052594687.1">
    <property type="nucleotide sequence ID" value="NZ_CP011112.1"/>
</dbReference>
<evidence type="ECO:0000256" key="10">
    <source>
        <dbReference type="ARBA" id="ARBA00023235"/>
    </source>
</evidence>
<dbReference type="OrthoDB" id="517968at2"/>
<evidence type="ECO:0000256" key="14">
    <source>
        <dbReference type="ARBA" id="ARBA00049744"/>
    </source>
</evidence>
<dbReference type="InterPro" id="IPR006311">
    <property type="entry name" value="TAT_signal"/>
</dbReference>
<dbReference type="EC" id="5.3.3.1" evidence="11"/>
<protein>
    <recommendedName>
        <fullName evidence="14">Cholesterol oxidase</fullName>
        <ecNumber evidence="13">1.1.3.6</ecNumber>
        <ecNumber evidence="11">5.3.3.1</ecNumber>
    </recommendedName>
    <alternativeName>
        <fullName evidence="15">Cholesterol isomerase</fullName>
    </alternativeName>
</protein>
<dbReference type="PATRIC" id="fig|571913.6.peg.4239"/>
<accession>A0A0K1JLZ8</accession>
<evidence type="ECO:0000256" key="8">
    <source>
        <dbReference type="ARBA" id="ARBA00023166"/>
    </source>
</evidence>
<evidence type="ECO:0000256" key="7">
    <source>
        <dbReference type="ARBA" id="ARBA00023098"/>
    </source>
</evidence>
<evidence type="ECO:0000256" key="9">
    <source>
        <dbReference type="ARBA" id="ARBA00023221"/>
    </source>
</evidence>
<evidence type="ECO:0000313" key="19">
    <source>
        <dbReference type="EMBL" id="AKU17731.1"/>
    </source>
</evidence>
<dbReference type="InterPro" id="IPR000172">
    <property type="entry name" value="GMC_OxRdtase_N"/>
</dbReference>
<feature type="domain" description="Glucose-methanol-choline oxidoreductase C-terminal" evidence="18">
    <location>
        <begin position="471"/>
        <end position="521"/>
    </location>
</feature>
<evidence type="ECO:0000259" key="18">
    <source>
        <dbReference type="Pfam" id="PF05199"/>
    </source>
</evidence>
<feature type="domain" description="Glucose-methanol-choline oxidoreductase N-terminal" evidence="17">
    <location>
        <begin position="121"/>
        <end position="330"/>
    </location>
</feature>
<dbReference type="Proteomes" id="UP000066480">
    <property type="component" value="Chromosome"/>
</dbReference>
<dbReference type="PROSITE" id="PS51318">
    <property type="entry name" value="TAT"/>
    <property type="match status" value="1"/>
</dbReference>
<evidence type="ECO:0000256" key="11">
    <source>
        <dbReference type="ARBA" id="ARBA00038856"/>
    </source>
</evidence>